<dbReference type="Pfam" id="PF05138">
    <property type="entry name" value="PaaA_PaaC"/>
    <property type="match status" value="1"/>
</dbReference>
<dbReference type="SUPFAM" id="SSF47240">
    <property type="entry name" value="Ferritin-like"/>
    <property type="match status" value="1"/>
</dbReference>
<feature type="compositionally biased region" description="Basic and acidic residues" evidence="1">
    <location>
        <begin position="240"/>
        <end position="255"/>
    </location>
</feature>
<dbReference type="AlphaFoldDB" id="A0ABD5Y9M8"/>
<comment type="caution">
    <text evidence="2">The sequence shown here is derived from an EMBL/GenBank/DDBJ whole genome shotgun (WGS) entry which is preliminary data.</text>
</comment>
<dbReference type="RefSeq" id="WP_274323620.1">
    <property type="nucleotide sequence ID" value="NZ_CP118158.1"/>
</dbReference>
<dbReference type="Gene3D" id="1.20.1260.10">
    <property type="match status" value="1"/>
</dbReference>
<sequence>MPALRALAELDDEERSAAEALLFRLADDEFVLAERYTEWQVVAPTLESDLSLANIAQDELGHARVRFDALGELGYDERDLVWERDPGAFRHSTLVELPFAEGDWADAILRGYLYDAAEDLRLDAVAASGVRELVDPVEKIRSEEEYHLDHAQTWLERLCDDEGGRERVQAAADRLFPYALTLWAPGAEASAIRDHGFRGESLESMRGQWLDTVASFLESLDVSVPFDPGDDPAESLPAARGRDGSHTDHWPELHDELTETYRELGRSDVRRLRGENA</sequence>
<organism evidence="2 3">
    <name type="scientific">Halosimplex aquaticum</name>
    <dbReference type="NCBI Taxonomy" id="3026162"/>
    <lineage>
        <taxon>Archaea</taxon>
        <taxon>Methanobacteriati</taxon>
        <taxon>Methanobacteriota</taxon>
        <taxon>Stenosarchaea group</taxon>
        <taxon>Halobacteria</taxon>
        <taxon>Halobacteriales</taxon>
        <taxon>Haloarculaceae</taxon>
        <taxon>Halosimplex</taxon>
    </lineage>
</organism>
<dbReference type="NCBIfam" id="TIGR02158">
    <property type="entry name" value="PA_CoA_Oxy3"/>
    <property type="match status" value="1"/>
</dbReference>
<evidence type="ECO:0000313" key="3">
    <source>
        <dbReference type="Proteomes" id="UP001596432"/>
    </source>
</evidence>
<proteinExistence type="predicted"/>
<evidence type="ECO:0000313" key="2">
    <source>
        <dbReference type="EMBL" id="MFC7142558.1"/>
    </source>
</evidence>
<name>A0ABD5Y9M8_9EURY</name>
<dbReference type="EC" id="1.14.13.149" evidence="2"/>
<dbReference type="GO" id="GO:0097266">
    <property type="term" value="F:phenylacetyl-CoA 1,2-epoxidase activity"/>
    <property type="evidence" value="ECO:0007669"/>
    <property type="project" value="UniProtKB-EC"/>
</dbReference>
<evidence type="ECO:0000256" key="1">
    <source>
        <dbReference type="SAM" id="MobiDB-lite"/>
    </source>
</evidence>
<dbReference type="InterPro" id="IPR009078">
    <property type="entry name" value="Ferritin-like_SF"/>
</dbReference>
<keyword evidence="3" id="KW-1185">Reference proteome</keyword>
<gene>
    <name evidence="2" type="primary">paaC</name>
    <name evidence="2" type="ORF">ACFQMA_22320</name>
</gene>
<dbReference type="InterPro" id="IPR012347">
    <property type="entry name" value="Ferritin-like"/>
</dbReference>
<dbReference type="InterPro" id="IPR011882">
    <property type="entry name" value="PaaC"/>
</dbReference>
<keyword evidence="2" id="KW-0560">Oxidoreductase</keyword>
<dbReference type="GeneID" id="78822904"/>
<dbReference type="PANTHER" id="PTHR30458:SF0">
    <property type="entry name" value="1,2-PHENYLACETYL-COA EPOXIDASE, SUBUNIT C"/>
    <property type="match status" value="1"/>
</dbReference>
<dbReference type="EMBL" id="JBHTAS010000001">
    <property type="protein sequence ID" value="MFC7142558.1"/>
    <property type="molecule type" value="Genomic_DNA"/>
</dbReference>
<dbReference type="PANTHER" id="PTHR30458">
    <property type="entry name" value="PHENYLACETIC ACID DEGRADATION PROTEIN PAA"/>
    <property type="match status" value="1"/>
</dbReference>
<reference evidence="2 3" key="1">
    <citation type="journal article" date="2019" name="Int. J. Syst. Evol. Microbiol.">
        <title>The Global Catalogue of Microorganisms (GCM) 10K type strain sequencing project: providing services to taxonomists for standard genome sequencing and annotation.</title>
        <authorList>
            <consortium name="The Broad Institute Genomics Platform"/>
            <consortium name="The Broad Institute Genome Sequencing Center for Infectious Disease"/>
            <person name="Wu L."/>
            <person name="Ma J."/>
        </authorList>
    </citation>
    <scope>NUCLEOTIDE SEQUENCE [LARGE SCALE GENOMIC DNA]</scope>
    <source>
        <strain evidence="2 3">XZYJT29</strain>
    </source>
</reference>
<protein>
    <submittedName>
        <fullName evidence="2">1,2-phenylacetyl-CoA epoxidase subunit PaaC</fullName>
        <ecNumber evidence="2">1.14.13.149</ecNumber>
    </submittedName>
</protein>
<dbReference type="InterPro" id="IPR007814">
    <property type="entry name" value="PaaA_PaaC"/>
</dbReference>
<feature type="region of interest" description="Disordered" evidence="1">
    <location>
        <begin position="226"/>
        <end position="255"/>
    </location>
</feature>
<dbReference type="InterPro" id="IPR052703">
    <property type="entry name" value="Aromatic_CoA_ox/epox"/>
</dbReference>
<accession>A0ABD5Y9M8</accession>
<dbReference type="Proteomes" id="UP001596432">
    <property type="component" value="Unassembled WGS sequence"/>
</dbReference>